<dbReference type="OrthoDB" id="7960669at2"/>
<dbReference type="Proteomes" id="UP000319949">
    <property type="component" value="Unassembled WGS sequence"/>
</dbReference>
<evidence type="ECO:0000313" key="1">
    <source>
        <dbReference type="EMBL" id="TWB01551.1"/>
    </source>
</evidence>
<comment type="caution">
    <text evidence="1">The sequence shown here is derived from an EMBL/GenBank/DDBJ whole genome shotgun (WGS) entry which is preliminary data.</text>
</comment>
<name>A0A560DWT1_9BRAD</name>
<organism evidence="1 2">
    <name type="scientific">Bradyrhizobium stylosanthis</name>
    <dbReference type="NCBI Taxonomy" id="1803665"/>
    <lineage>
        <taxon>Bacteria</taxon>
        <taxon>Pseudomonadati</taxon>
        <taxon>Pseudomonadota</taxon>
        <taxon>Alphaproteobacteria</taxon>
        <taxon>Hyphomicrobiales</taxon>
        <taxon>Nitrobacteraceae</taxon>
        <taxon>Bradyrhizobium</taxon>
    </lineage>
</organism>
<dbReference type="EMBL" id="VITK01000003">
    <property type="protein sequence ID" value="TWB01551.1"/>
    <property type="molecule type" value="Genomic_DNA"/>
</dbReference>
<evidence type="ECO:0000313" key="2">
    <source>
        <dbReference type="Proteomes" id="UP000319949"/>
    </source>
</evidence>
<accession>A0A560DWT1</accession>
<keyword evidence="2" id="KW-1185">Reference proteome</keyword>
<proteinExistence type="predicted"/>
<reference evidence="1 2" key="1">
    <citation type="submission" date="2019-06" db="EMBL/GenBank/DDBJ databases">
        <title>Genomic Encyclopedia of Type Strains, Phase IV (KMG-V): Genome sequencing to study the core and pangenomes of soil and plant-associated prokaryotes.</title>
        <authorList>
            <person name="Whitman W."/>
        </authorList>
    </citation>
    <scope>NUCLEOTIDE SEQUENCE [LARGE SCALE GENOMIC DNA]</scope>
    <source>
        <strain evidence="1 2">BR 510</strain>
    </source>
</reference>
<protein>
    <submittedName>
        <fullName evidence="1">Uncharacterized protein</fullName>
    </submittedName>
</protein>
<sequence length="76" mass="8320">MGMVMIKCPETGRAISTGIEMDRERFRCSTVFFSRTYCGMCAATHEWFAREAWVYESVLANGNSGGGGQPFRAGAA</sequence>
<gene>
    <name evidence="1" type="ORF">FBZ96_103327</name>
</gene>
<dbReference type="AlphaFoldDB" id="A0A560DWT1"/>